<dbReference type="SUPFAM" id="SSF56935">
    <property type="entry name" value="Porins"/>
    <property type="match status" value="1"/>
</dbReference>
<keyword evidence="11" id="KW-1185">Reference proteome</keyword>
<dbReference type="Gene3D" id="2.60.40.1120">
    <property type="entry name" value="Carboxypeptidase-like, regulatory domain"/>
    <property type="match status" value="1"/>
</dbReference>
<comment type="subcellular location">
    <subcellularLocation>
        <location evidence="1 7">Cell outer membrane</location>
        <topology evidence="1 7">Multi-pass membrane protein</topology>
    </subcellularLocation>
</comment>
<evidence type="ECO:0000256" key="1">
    <source>
        <dbReference type="ARBA" id="ARBA00004571"/>
    </source>
</evidence>
<evidence type="ECO:0000256" key="7">
    <source>
        <dbReference type="PROSITE-ProRule" id="PRU01360"/>
    </source>
</evidence>
<name>A0ABV3ZMR8_9BACT</name>
<keyword evidence="3 7" id="KW-1134">Transmembrane beta strand</keyword>
<dbReference type="Pfam" id="PF07715">
    <property type="entry name" value="Plug"/>
    <property type="match status" value="1"/>
</dbReference>
<evidence type="ECO:0000256" key="2">
    <source>
        <dbReference type="ARBA" id="ARBA00022448"/>
    </source>
</evidence>
<dbReference type="InterPro" id="IPR023996">
    <property type="entry name" value="TonB-dep_OMP_SusC/RagA"/>
</dbReference>
<dbReference type="InterPro" id="IPR039426">
    <property type="entry name" value="TonB-dep_rcpt-like"/>
</dbReference>
<dbReference type="Pfam" id="PF13715">
    <property type="entry name" value="CarbopepD_reg_2"/>
    <property type="match status" value="1"/>
</dbReference>
<evidence type="ECO:0000313" key="11">
    <source>
        <dbReference type="Proteomes" id="UP001560573"/>
    </source>
</evidence>
<keyword evidence="5 7" id="KW-0472">Membrane</keyword>
<evidence type="ECO:0000256" key="6">
    <source>
        <dbReference type="ARBA" id="ARBA00023237"/>
    </source>
</evidence>
<evidence type="ECO:0000259" key="9">
    <source>
        <dbReference type="Pfam" id="PF07715"/>
    </source>
</evidence>
<dbReference type="EMBL" id="JAULBC010000013">
    <property type="protein sequence ID" value="MEX6691108.1"/>
    <property type="molecule type" value="Genomic_DNA"/>
</dbReference>
<comment type="similarity">
    <text evidence="7">Belongs to the TonB-dependent receptor family.</text>
</comment>
<evidence type="ECO:0000313" key="10">
    <source>
        <dbReference type="EMBL" id="MEX6691108.1"/>
    </source>
</evidence>
<dbReference type="Gene3D" id="2.40.170.20">
    <property type="entry name" value="TonB-dependent receptor, beta-barrel domain"/>
    <property type="match status" value="1"/>
</dbReference>
<dbReference type="InterPro" id="IPR023997">
    <property type="entry name" value="TonB-dep_OMP_SusC/RagA_CS"/>
</dbReference>
<accession>A0ABV3ZMR8</accession>
<keyword evidence="10" id="KW-0675">Receptor</keyword>
<dbReference type="InterPro" id="IPR037066">
    <property type="entry name" value="Plug_dom_sf"/>
</dbReference>
<dbReference type="NCBIfam" id="TIGR04056">
    <property type="entry name" value="OMP_RagA_SusC"/>
    <property type="match status" value="1"/>
</dbReference>
<dbReference type="Proteomes" id="UP001560573">
    <property type="component" value="Unassembled WGS sequence"/>
</dbReference>
<dbReference type="InterPro" id="IPR036942">
    <property type="entry name" value="Beta-barrel_TonB_sf"/>
</dbReference>
<keyword evidence="8" id="KW-0732">Signal</keyword>
<dbReference type="PROSITE" id="PS52016">
    <property type="entry name" value="TONB_DEPENDENT_REC_3"/>
    <property type="match status" value="1"/>
</dbReference>
<feature type="domain" description="TonB-dependent receptor plug" evidence="9">
    <location>
        <begin position="113"/>
        <end position="232"/>
    </location>
</feature>
<evidence type="ECO:0000256" key="3">
    <source>
        <dbReference type="ARBA" id="ARBA00022452"/>
    </source>
</evidence>
<dbReference type="RefSeq" id="WP_369332524.1">
    <property type="nucleotide sequence ID" value="NZ_JAULBC010000013.1"/>
</dbReference>
<dbReference type="SUPFAM" id="SSF49464">
    <property type="entry name" value="Carboxypeptidase regulatory domain-like"/>
    <property type="match status" value="1"/>
</dbReference>
<sequence>MKHVFLLCMSVLLLVSGALAQGRKISGNVTDSKDGSPMPGVTVKVKGASSSTQSDVEGNFSITIPAGSKILNFSFVGYGDVELAATENMQVKLSASAKSLNEVVVVGYGRASRKDITGSIARIGSKDVENIPVPSFESALQGKAAGVVIESGSGKVGQGIRINIRGTSSISASSQPLYVVDGLPIVSSSLSNTGNDPTNPLIDINPNDIESVEILKDASASAIYGARAANGVVLITTKKGRNSRKTTIELNMAKGYSNPARKRKFLDAKQYVDLMHKAAANDANYDFTNGVSGFPSLDSAMNYYNDEYNGVLDYFSLGTDYTIPEVNTNWQDQMFNKNAQTNQVDLSAYGGDARTRFFVSGFYNTQEAVVINNKFYRYGGRLNLEHNASDKLTLGVNLSVDRTQLDRVSTDNAFSTPGQLVAQLPISPLIDPSTGKLNKQTLYANGLFDAQYSSNNQSTNRAIGNAFAAYTFLPDLTFRSEFGADLITLYEEAFLGKETVDGSASNGLGSFNNAQSTSFNTNNYFTYAPKINDKSKLNAVLGMSYLQNDTKKNFASGEQYPSDAVKTLAGATSITGATSSKDRYTFLSYFLRGSYSYMNRYLISASVRTDGSSRFSPDHRYGWFPSVSGGWVLSEENFLKNTEALSYLKLRASWGLTGNAEIGEYKYYSLDSVSNYPGLPGLIPNQLGNSDLRWERTSQTDIGVDFGFLKNRITGEVDLYKKHTTDLLLNVNIPATTGFTSLYRNLGTMDNKGVEVTLNSSNLVGKFKWNTSLNFAYNQNKVVNIRGQIIEDGTGLERAVEGEPIGTFFMQKFVGVDPQTGDALYQGKDGKPTSDFSLADRLPVGKSNPNWTGGFTNTFSYKGIDLSVFFTFVTGNNIYNAAGIYMSGGYYNGYDNQTSDMLNTWTKPGDVTNIPRVGYNFGSGFQNSSRFLYNGSYARLKNVTLGYSLPASVTKALHIQSARIYTTGINLWTRTDYPSDPEVNTATIDNIGNGQDLYTVPQARTITVGLNVKF</sequence>
<protein>
    <submittedName>
        <fullName evidence="10">TonB-dependent receptor</fullName>
    </submittedName>
</protein>
<dbReference type="Gene3D" id="2.170.130.10">
    <property type="entry name" value="TonB-dependent receptor, plug domain"/>
    <property type="match status" value="1"/>
</dbReference>
<evidence type="ECO:0000256" key="5">
    <source>
        <dbReference type="ARBA" id="ARBA00023136"/>
    </source>
</evidence>
<keyword evidence="6 7" id="KW-0998">Cell outer membrane</keyword>
<dbReference type="InterPro" id="IPR012910">
    <property type="entry name" value="Plug_dom"/>
</dbReference>
<proteinExistence type="inferred from homology"/>
<organism evidence="10 11">
    <name type="scientific">Danxiaibacter flavus</name>
    <dbReference type="NCBI Taxonomy" id="3049108"/>
    <lineage>
        <taxon>Bacteria</taxon>
        <taxon>Pseudomonadati</taxon>
        <taxon>Bacteroidota</taxon>
        <taxon>Chitinophagia</taxon>
        <taxon>Chitinophagales</taxon>
        <taxon>Chitinophagaceae</taxon>
        <taxon>Danxiaibacter</taxon>
    </lineage>
</organism>
<keyword evidence="2 7" id="KW-0813">Transport</keyword>
<evidence type="ECO:0000256" key="4">
    <source>
        <dbReference type="ARBA" id="ARBA00022692"/>
    </source>
</evidence>
<comment type="caution">
    <text evidence="10">The sequence shown here is derived from an EMBL/GenBank/DDBJ whole genome shotgun (WGS) entry which is preliminary data.</text>
</comment>
<dbReference type="InterPro" id="IPR008969">
    <property type="entry name" value="CarboxyPept-like_regulatory"/>
</dbReference>
<gene>
    <name evidence="10" type="ORF">QTN47_26605</name>
</gene>
<keyword evidence="4 7" id="KW-0812">Transmembrane</keyword>
<evidence type="ECO:0000256" key="8">
    <source>
        <dbReference type="SAM" id="SignalP"/>
    </source>
</evidence>
<feature type="signal peptide" evidence="8">
    <location>
        <begin position="1"/>
        <end position="20"/>
    </location>
</feature>
<dbReference type="NCBIfam" id="TIGR04057">
    <property type="entry name" value="SusC_RagA_signa"/>
    <property type="match status" value="1"/>
</dbReference>
<reference evidence="10 11" key="1">
    <citation type="submission" date="2023-07" db="EMBL/GenBank/DDBJ databases">
        <authorList>
            <person name="Lian W.-H."/>
        </authorList>
    </citation>
    <scope>NUCLEOTIDE SEQUENCE [LARGE SCALE GENOMIC DNA]</scope>
    <source>
        <strain evidence="10 11">SYSU DXS3180</strain>
    </source>
</reference>
<feature type="chain" id="PRO_5047340725" evidence="8">
    <location>
        <begin position="21"/>
        <end position="1014"/>
    </location>
</feature>